<reference evidence="3" key="1">
    <citation type="submission" date="2023-02" db="EMBL/GenBank/DDBJ databases">
        <title>Genome of toxic invasive species Heracleum sosnowskyi carries increased number of genes despite the absence of recent whole-genome duplications.</title>
        <authorList>
            <person name="Schelkunov M."/>
            <person name="Shtratnikova V."/>
            <person name="Makarenko M."/>
            <person name="Klepikova A."/>
            <person name="Omelchenko D."/>
            <person name="Novikova G."/>
            <person name="Obukhova E."/>
            <person name="Bogdanov V."/>
            <person name="Penin A."/>
            <person name="Logacheva M."/>
        </authorList>
    </citation>
    <scope>NUCLEOTIDE SEQUENCE</scope>
    <source>
        <strain evidence="3">Hsosn_3</strain>
        <tissue evidence="3">Leaf</tissue>
    </source>
</reference>
<reference evidence="3" key="2">
    <citation type="submission" date="2023-05" db="EMBL/GenBank/DDBJ databases">
        <authorList>
            <person name="Schelkunov M.I."/>
        </authorList>
    </citation>
    <scope>NUCLEOTIDE SEQUENCE</scope>
    <source>
        <strain evidence="3">Hsosn_3</strain>
        <tissue evidence="3">Leaf</tissue>
    </source>
</reference>
<dbReference type="PANTHER" id="PTHR14523">
    <property type="entry name" value="UNCHARACTERIZED PROTEIN C17ORF53 HOMOLOG"/>
    <property type="match status" value="1"/>
</dbReference>
<dbReference type="InterPro" id="IPR028045">
    <property type="entry name" value="HROB"/>
</dbReference>
<feature type="compositionally biased region" description="Low complexity" evidence="1">
    <location>
        <begin position="16"/>
        <end position="26"/>
    </location>
</feature>
<name>A0AAD8H4Z3_9APIA</name>
<dbReference type="Pfam" id="PF15072">
    <property type="entry name" value="HROB"/>
    <property type="match status" value="1"/>
</dbReference>
<proteinExistence type="predicted"/>
<gene>
    <name evidence="3" type="ORF">POM88_045696</name>
</gene>
<feature type="region of interest" description="Disordered" evidence="1">
    <location>
        <begin position="16"/>
        <end position="54"/>
    </location>
</feature>
<feature type="domain" description="Homologous recombination OB-fold protein OB-fold" evidence="2">
    <location>
        <begin position="131"/>
        <end position="214"/>
    </location>
</feature>
<dbReference type="PANTHER" id="PTHR14523:SF1">
    <property type="entry name" value="HOMOLOGOUS RECOMBINATION OB-FOLD PROTEIN"/>
    <property type="match status" value="1"/>
</dbReference>
<dbReference type="EMBL" id="JAUIZM010000010">
    <property type="protein sequence ID" value="KAK1361222.1"/>
    <property type="molecule type" value="Genomic_DNA"/>
</dbReference>
<sequence length="354" mass="39255">MEKNWESLDVDDSDLPSLTLRPCSNSNKKHHHNNSSSSSSQHTPPLLSPRFIPGPAGIIQSAMNRKRLHDSDPPISTQDFLLQAAECSENDDDFNSNAWLHALHFTQTTKDVVIPTTPLSRVDTTLPHRIVNQVVAIINSCTPNGLGDMTVTLKDRTGIRDGTIHRKVLTDSEFAKDISVKAAIVLKKVSIFAPASKTVYLNITRSNVLKVFRKDIEPLSGNTHVAPRVSYRPPDISKKSRILEDAFAEEQGRTKETMHEACQMATDATEICVEAGVDVPGDDQVTLDSSEKRPARYNFSEGHKSSVFVGNLNEDHEVEQADKAVKQRSMSKVSLPQWTDEQLLALFNDDDPLP</sequence>
<evidence type="ECO:0000259" key="2">
    <source>
        <dbReference type="Pfam" id="PF15072"/>
    </source>
</evidence>
<protein>
    <recommendedName>
        <fullName evidence="2">Homologous recombination OB-fold protein OB-fold domain-containing protein</fullName>
    </recommendedName>
</protein>
<comment type="caution">
    <text evidence="3">The sequence shown here is derived from an EMBL/GenBank/DDBJ whole genome shotgun (WGS) entry which is preliminary data.</text>
</comment>
<evidence type="ECO:0000313" key="4">
    <source>
        <dbReference type="Proteomes" id="UP001237642"/>
    </source>
</evidence>
<evidence type="ECO:0000256" key="1">
    <source>
        <dbReference type="SAM" id="MobiDB-lite"/>
    </source>
</evidence>
<accession>A0AAD8H4Z3</accession>
<dbReference type="AlphaFoldDB" id="A0AAD8H4Z3"/>
<evidence type="ECO:0000313" key="3">
    <source>
        <dbReference type="EMBL" id="KAK1361222.1"/>
    </source>
</evidence>
<keyword evidence="4" id="KW-1185">Reference proteome</keyword>
<dbReference type="InterPro" id="IPR058570">
    <property type="entry name" value="HROB_OB"/>
</dbReference>
<dbReference type="Proteomes" id="UP001237642">
    <property type="component" value="Unassembled WGS sequence"/>
</dbReference>
<dbReference type="GO" id="GO:0000725">
    <property type="term" value="P:recombinational repair"/>
    <property type="evidence" value="ECO:0007669"/>
    <property type="project" value="InterPro"/>
</dbReference>
<organism evidence="3 4">
    <name type="scientific">Heracleum sosnowskyi</name>
    <dbReference type="NCBI Taxonomy" id="360622"/>
    <lineage>
        <taxon>Eukaryota</taxon>
        <taxon>Viridiplantae</taxon>
        <taxon>Streptophyta</taxon>
        <taxon>Embryophyta</taxon>
        <taxon>Tracheophyta</taxon>
        <taxon>Spermatophyta</taxon>
        <taxon>Magnoliopsida</taxon>
        <taxon>eudicotyledons</taxon>
        <taxon>Gunneridae</taxon>
        <taxon>Pentapetalae</taxon>
        <taxon>asterids</taxon>
        <taxon>campanulids</taxon>
        <taxon>Apiales</taxon>
        <taxon>Apiaceae</taxon>
        <taxon>Apioideae</taxon>
        <taxon>apioid superclade</taxon>
        <taxon>Tordylieae</taxon>
        <taxon>Tordyliinae</taxon>
        <taxon>Heracleum</taxon>
    </lineage>
</organism>